<name>A0A858BYA7_9FIRM</name>
<accession>A0A858BYA7</accession>
<dbReference type="GO" id="GO:0050661">
    <property type="term" value="F:NADP binding"/>
    <property type="evidence" value="ECO:0007669"/>
    <property type="project" value="UniProtKB-UniRule"/>
</dbReference>
<dbReference type="HAMAP" id="MF_00102">
    <property type="entry name" value="DapB"/>
    <property type="match status" value="1"/>
</dbReference>
<evidence type="ECO:0000313" key="14">
    <source>
        <dbReference type="Proteomes" id="UP000466848"/>
    </source>
</evidence>
<comment type="subunit">
    <text evidence="9">Homotetramer.</text>
</comment>
<gene>
    <name evidence="9" type="primary">dapB</name>
    <name evidence="13" type="ORF">Ami103574_11395</name>
</gene>
<comment type="caution">
    <text evidence="9">Lacks conserved residue(s) required for the propagation of feature annotation.</text>
</comment>
<organism evidence="13 14">
    <name type="scientific">Aminipila butyrica</name>
    <dbReference type="NCBI Taxonomy" id="433296"/>
    <lineage>
        <taxon>Bacteria</taxon>
        <taxon>Bacillati</taxon>
        <taxon>Bacillota</taxon>
        <taxon>Clostridia</taxon>
        <taxon>Peptostreptococcales</taxon>
        <taxon>Anaerovoracaceae</taxon>
        <taxon>Aminipila</taxon>
    </lineage>
</organism>
<evidence type="ECO:0000256" key="4">
    <source>
        <dbReference type="ARBA" id="ARBA00022857"/>
    </source>
</evidence>
<dbReference type="GO" id="GO:0005829">
    <property type="term" value="C:cytosol"/>
    <property type="evidence" value="ECO:0007669"/>
    <property type="project" value="TreeGrafter"/>
</dbReference>
<dbReference type="AlphaFoldDB" id="A0A858BYA7"/>
<keyword evidence="3 9" id="KW-0028">Amino-acid biosynthesis</keyword>
<dbReference type="EMBL" id="CP048649">
    <property type="protein sequence ID" value="QIB69890.1"/>
    <property type="molecule type" value="Genomic_DNA"/>
</dbReference>
<dbReference type="GO" id="GO:0051287">
    <property type="term" value="F:NAD binding"/>
    <property type="evidence" value="ECO:0007669"/>
    <property type="project" value="UniProtKB-UniRule"/>
</dbReference>
<dbReference type="UniPathway" id="UPA00034">
    <property type="reaction ID" value="UER00018"/>
</dbReference>
<evidence type="ECO:0000256" key="9">
    <source>
        <dbReference type="HAMAP-Rule" id="MF_00102"/>
    </source>
</evidence>
<evidence type="ECO:0000256" key="2">
    <source>
        <dbReference type="ARBA" id="ARBA00022490"/>
    </source>
</evidence>
<feature type="active site" description="Proton donor" evidence="9">
    <location>
        <position position="145"/>
    </location>
</feature>
<dbReference type="GO" id="GO:0019877">
    <property type="term" value="P:diaminopimelate biosynthetic process"/>
    <property type="evidence" value="ECO:0007669"/>
    <property type="project" value="UniProtKB-UniRule"/>
</dbReference>
<evidence type="ECO:0000256" key="1">
    <source>
        <dbReference type="ARBA" id="ARBA00006642"/>
    </source>
</evidence>
<evidence type="ECO:0000259" key="12">
    <source>
        <dbReference type="Pfam" id="PF05173"/>
    </source>
</evidence>
<dbReference type="NCBIfam" id="TIGR00036">
    <property type="entry name" value="dapB"/>
    <property type="match status" value="1"/>
</dbReference>
<feature type="binding site" evidence="9">
    <location>
        <begin position="151"/>
        <end position="152"/>
    </location>
    <ligand>
        <name>(S)-2,3,4,5-tetrahydrodipicolinate</name>
        <dbReference type="ChEBI" id="CHEBI:16845"/>
    </ligand>
</feature>
<evidence type="ECO:0000256" key="3">
    <source>
        <dbReference type="ARBA" id="ARBA00022605"/>
    </source>
</evidence>
<keyword evidence="4 9" id="KW-0521">NADP</keyword>
<feature type="domain" description="Dihydrodipicolinate reductase N-terminal" evidence="11">
    <location>
        <begin position="1"/>
        <end position="110"/>
    </location>
</feature>
<keyword evidence="14" id="KW-1185">Reference proteome</keyword>
<comment type="pathway">
    <text evidence="9">Amino-acid biosynthesis; L-lysine biosynthesis via DAP pathway; (S)-tetrahydrodipicolinate from L-aspartate: step 4/4.</text>
</comment>
<keyword evidence="6 9" id="KW-0560">Oxidoreductase</keyword>
<feature type="domain" description="Dihydrodipicolinate reductase C-terminal" evidence="12">
    <location>
        <begin position="114"/>
        <end position="247"/>
    </location>
</feature>
<dbReference type="GO" id="GO:0008839">
    <property type="term" value="F:4-hydroxy-tetrahydrodipicolinate reductase"/>
    <property type="evidence" value="ECO:0007669"/>
    <property type="project" value="UniProtKB-UniRule"/>
</dbReference>
<dbReference type="Gene3D" id="3.30.360.10">
    <property type="entry name" value="Dihydrodipicolinate Reductase, domain 2"/>
    <property type="match status" value="1"/>
</dbReference>
<dbReference type="Gene3D" id="3.40.50.720">
    <property type="entry name" value="NAD(P)-binding Rossmann-like Domain"/>
    <property type="match status" value="1"/>
</dbReference>
<dbReference type="PANTHER" id="PTHR20836">
    <property type="entry name" value="DIHYDRODIPICOLINATE REDUCTASE"/>
    <property type="match status" value="1"/>
</dbReference>
<feature type="binding site" evidence="9">
    <location>
        <begin position="7"/>
        <end position="12"/>
    </location>
    <ligand>
        <name>NAD(+)</name>
        <dbReference type="ChEBI" id="CHEBI:57540"/>
    </ligand>
</feature>
<dbReference type="SUPFAM" id="SSF51735">
    <property type="entry name" value="NAD(P)-binding Rossmann-fold domains"/>
    <property type="match status" value="1"/>
</dbReference>
<dbReference type="CDD" id="cd02274">
    <property type="entry name" value="DHDPR_N"/>
    <property type="match status" value="1"/>
</dbReference>
<comment type="catalytic activity">
    <reaction evidence="9">
        <text>(S)-2,3,4,5-tetrahydrodipicolinate + NAD(+) + H2O = (2S,4S)-4-hydroxy-2,3,4,5-tetrahydrodipicolinate + NADH + H(+)</text>
        <dbReference type="Rhea" id="RHEA:35323"/>
        <dbReference type="ChEBI" id="CHEBI:15377"/>
        <dbReference type="ChEBI" id="CHEBI:15378"/>
        <dbReference type="ChEBI" id="CHEBI:16845"/>
        <dbReference type="ChEBI" id="CHEBI:57540"/>
        <dbReference type="ChEBI" id="CHEBI:57945"/>
        <dbReference type="ChEBI" id="CHEBI:67139"/>
        <dbReference type="EC" id="1.17.1.8"/>
    </reaction>
</comment>
<evidence type="ECO:0000256" key="8">
    <source>
        <dbReference type="ARBA" id="ARBA00023154"/>
    </source>
</evidence>
<proteinExistence type="inferred from homology"/>
<dbReference type="GO" id="GO:0016726">
    <property type="term" value="F:oxidoreductase activity, acting on CH or CH2 groups, NAD or NADP as acceptor"/>
    <property type="evidence" value="ECO:0007669"/>
    <property type="project" value="UniProtKB-UniRule"/>
</dbReference>
<protein>
    <recommendedName>
        <fullName evidence="9 10">4-hydroxy-tetrahydrodipicolinate reductase</fullName>
        <shortName evidence="9">HTPA reductase</shortName>
        <ecNumber evidence="9 10">1.17.1.8</ecNumber>
    </recommendedName>
</protein>
<comment type="catalytic activity">
    <reaction evidence="9">
        <text>(S)-2,3,4,5-tetrahydrodipicolinate + NADP(+) + H2O = (2S,4S)-4-hydroxy-2,3,4,5-tetrahydrodipicolinate + NADPH + H(+)</text>
        <dbReference type="Rhea" id="RHEA:35331"/>
        <dbReference type="ChEBI" id="CHEBI:15377"/>
        <dbReference type="ChEBI" id="CHEBI:15378"/>
        <dbReference type="ChEBI" id="CHEBI:16845"/>
        <dbReference type="ChEBI" id="CHEBI:57783"/>
        <dbReference type="ChEBI" id="CHEBI:58349"/>
        <dbReference type="ChEBI" id="CHEBI:67139"/>
        <dbReference type="EC" id="1.17.1.8"/>
    </reaction>
</comment>
<evidence type="ECO:0000256" key="7">
    <source>
        <dbReference type="ARBA" id="ARBA00023027"/>
    </source>
</evidence>
<evidence type="ECO:0000313" key="13">
    <source>
        <dbReference type="EMBL" id="QIB69890.1"/>
    </source>
</evidence>
<comment type="function">
    <text evidence="9">Catalyzes the conversion of 4-hydroxy-tetrahydrodipicolinate (HTPA) to tetrahydrodipicolinate.</text>
</comment>
<comment type="caution">
    <text evidence="9">Was originally thought to be a dihydrodipicolinate reductase (DHDPR), catalyzing the conversion of dihydrodipicolinate to tetrahydrodipicolinate. However, it was shown in E.coli that the substrate of the enzymatic reaction is not dihydrodipicolinate (DHDP) but in fact (2S,4S)-4-hydroxy-2,3,4,5-tetrahydrodipicolinic acid (HTPA), the product released by the DapA-catalyzed reaction.</text>
</comment>
<dbReference type="PANTHER" id="PTHR20836:SF7">
    <property type="entry name" value="4-HYDROXY-TETRAHYDRODIPICOLINATE REDUCTASE"/>
    <property type="match status" value="1"/>
</dbReference>
<dbReference type="Pfam" id="PF01113">
    <property type="entry name" value="DapB_N"/>
    <property type="match status" value="1"/>
</dbReference>
<feature type="binding site" evidence="9">
    <location>
        <begin position="84"/>
        <end position="86"/>
    </location>
    <ligand>
        <name>NAD(+)</name>
        <dbReference type="ChEBI" id="CHEBI:57540"/>
    </ligand>
</feature>
<evidence type="ECO:0000256" key="6">
    <source>
        <dbReference type="ARBA" id="ARBA00023002"/>
    </source>
</evidence>
<dbReference type="InterPro" id="IPR023940">
    <property type="entry name" value="DHDPR_bac"/>
</dbReference>
<dbReference type="PIRSF" id="PIRSF000161">
    <property type="entry name" value="DHPR"/>
    <property type="match status" value="1"/>
</dbReference>
<dbReference type="InterPro" id="IPR036291">
    <property type="entry name" value="NAD(P)-bd_dom_sf"/>
</dbReference>
<dbReference type="PROSITE" id="PS01298">
    <property type="entry name" value="DAPB"/>
    <property type="match status" value="1"/>
</dbReference>
<dbReference type="GO" id="GO:0009089">
    <property type="term" value="P:lysine biosynthetic process via diaminopimelate"/>
    <property type="evidence" value="ECO:0007669"/>
    <property type="project" value="UniProtKB-UniRule"/>
</dbReference>
<dbReference type="KEGG" id="abut:Ami103574_11395"/>
<keyword evidence="7 9" id="KW-0520">NAD</keyword>
<reference evidence="13 14" key="1">
    <citation type="submission" date="2020-02" db="EMBL/GenBank/DDBJ databases">
        <authorList>
            <person name="Kim Y.B."/>
            <person name="Roh S.W."/>
        </authorList>
    </citation>
    <scope>NUCLEOTIDE SEQUENCE [LARGE SCALE GENOMIC DNA]</scope>
    <source>
        <strain evidence="13 14">DSM 103574</strain>
    </source>
</reference>
<sequence>MDIILHGAKGQMGVSLEALISESSDLHIAAGIDPLIDGGEAYPGFSQLADCPIPAQVILDFSNHAALSGLLTYALQRQIPLVLATTAFTDAEYQMVLEAAKQLPIFHAANLSVGIQSVVKALQALVPLLEPDFHMEIVEKHHSRKADSPSGTALRLADTINDCCTQKKEYIYGRHGTDTQGNIRQLGIHAIRGGTIAGEHILIFAGPDELIELKHTALSRRIFASGALRAARFIVEQNPGLFSMADLI</sequence>
<dbReference type="SUPFAM" id="SSF55347">
    <property type="entry name" value="Glyceraldehyde-3-phosphate dehydrogenase-like, C-terminal domain"/>
    <property type="match status" value="1"/>
</dbReference>
<evidence type="ECO:0000256" key="5">
    <source>
        <dbReference type="ARBA" id="ARBA00022915"/>
    </source>
</evidence>
<feature type="binding site" evidence="9">
    <location>
        <begin position="108"/>
        <end position="111"/>
    </location>
    <ligand>
        <name>NAD(+)</name>
        <dbReference type="ChEBI" id="CHEBI:57540"/>
    </ligand>
</feature>
<keyword evidence="8 9" id="KW-0457">Lysine biosynthesis</keyword>
<keyword evidence="2 9" id="KW-0963">Cytoplasm</keyword>
<dbReference type="InterPro" id="IPR022664">
    <property type="entry name" value="DapB_N_CS"/>
</dbReference>
<comment type="subcellular location">
    <subcellularLocation>
        <location evidence="9">Cytoplasm</location>
    </subcellularLocation>
</comment>
<dbReference type="RefSeq" id="WP_163067130.1">
    <property type="nucleotide sequence ID" value="NZ_CP048649.1"/>
</dbReference>
<dbReference type="Pfam" id="PF05173">
    <property type="entry name" value="DapB_C"/>
    <property type="match status" value="1"/>
</dbReference>
<dbReference type="InterPro" id="IPR022663">
    <property type="entry name" value="DapB_C"/>
</dbReference>
<evidence type="ECO:0000256" key="10">
    <source>
        <dbReference type="NCBIfam" id="TIGR00036"/>
    </source>
</evidence>
<feature type="active site" description="Proton donor/acceptor" evidence="9">
    <location>
        <position position="141"/>
    </location>
</feature>
<evidence type="ECO:0000259" key="11">
    <source>
        <dbReference type="Pfam" id="PF01113"/>
    </source>
</evidence>
<keyword evidence="5 9" id="KW-0220">Diaminopimelate biosynthesis</keyword>
<dbReference type="Proteomes" id="UP000466848">
    <property type="component" value="Chromosome"/>
</dbReference>
<dbReference type="InterPro" id="IPR000846">
    <property type="entry name" value="DapB_N"/>
</dbReference>
<comment type="similarity">
    <text evidence="1 9">Belongs to the DapB family.</text>
</comment>
<feature type="binding site" evidence="9">
    <location>
        <position position="37"/>
    </location>
    <ligand>
        <name>NAD(+)</name>
        <dbReference type="ChEBI" id="CHEBI:57540"/>
    </ligand>
</feature>
<dbReference type="EC" id="1.17.1.8" evidence="9 10"/>
<feature type="binding site" evidence="9">
    <location>
        <position position="142"/>
    </location>
    <ligand>
        <name>(S)-2,3,4,5-tetrahydrodipicolinate</name>
        <dbReference type="ChEBI" id="CHEBI:16845"/>
    </ligand>
</feature>